<feature type="domain" description="GGDEF" evidence="22">
    <location>
        <begin position="421"/>
        <end position="555"/>
    </location>
</feature>
<evidence type="ECO:0000256" key="9">
    <source>
        <dbReference type="ARBA" id="ARBA00022679"/>
    </source>
</evidence>
<evidence type="ECO:0000256" key="11">
    <source>
        <dbReference type="ARBA" id="ARBA00022723"/>
    </source>
</evidence>
<keyword evidence="12" id="KW-0547">Nucleotide-binding</keyword>
<dbReference type="InterPro" id="IPR029787">
    <property type="entry name" value="Nucleotide_cyclase"/>
</dbReference>
<dbReference type="SUPFAM" id="SSF55073">
    <property type="entry name" value="Nucleotide cyclase"/>
    <property type="match status" value="1"/>
</dbReference>
<dbReference type="GO" id="GO:1902201">
    <property type="term" value="P:negative regulation of bacterial-type flagellum-dependent cell motility"/>
    <property type="evidence" value="ECO:0007669"/>
    <property type="project" value="TreeGrafter"/>
</dbReference>
<evidence type="ECO:0000256" key="15">
    <source>
        <dbReference type="ARBA" id="ARBA00022989"/>
    </source>
</evidence>
<comment type="subcellular location">
    <subcellularLocation>
        <location evidence="2">Cell inner membrane</location>
        <topology evidence="2">Multi-pass membrane protein</topology>
    </subcellularLocation>
</comment>
<evidence type="ECO:0000256" key="10">
    <source>
        <dbReference type="ARBA" id="ARBA00022692"/>
    </source>
</evidence>
<dbReference type="InterPro" id="IPR000160">
    <property type="entry name" value="GGDEF_dom"/>
</dbReference>
<dbReference type="GO" id="GO:0043709">
    <property type="term" value="P:cell adhesion involved in single-species biofilm formation"/>
    <property type="evidence" value="ECO:0007669"/>
    <property type="project" value="TreeGrafter"/>
</dbReference>
<evidence type="ECO:0000256" key="4">
    <source>
        <dbReference type="ARBA" id="ARBA00005186"/>
    </source>
</evidence>
<evidence type="ECO:0000256" key="20">
    <source>
        <dbReference type="ARBA" id="ARBA00045634"/>
    </source>
</evidence>
<keyword evidence="7" id="KW-1003">Cell membrane</keyword>
<accession>A0A564M7Z1</accession>
<dbReference type="PROSITE" id="PS50887">
    <property type="entry name" value="GGDEF"/>
    <property type="match status" value="1"/>
</dbReference>
<comment type="catalytic activity">
    <reaction evidence="19">
        <text>2 GTP = 3',3'-c-di-GMP + 2 diphosphate</text>
        <dbReference type="Rhea" id="RHEA:24898"/>
        <dbReference type="ChEBI" id="CHEBI:33019"/>
        <dbReference type="ChEBI" id="CHEBI:37565"/>
        <dbReference type="ChEBI" id="CHEBI:58805"/>
        <dbReference type="EC" id="2.7.7.65"/>
    </reaction>
</comment>
<evidence type="ECO:0000256" key="6">
    <source>
        <dbReference type="ARBA" id="ARBA00012528"/>
    </source>
</evidence>
<keyword evidence="13" id="KW-0460">Magnesium</keyword>
<sequence length="555" mass="63424">MDKPMWVKKLRQILSPGYVVNLCFFIVFCFSTLLIWREIKVLEDAYIANQRNNLENVSHELDSLLQFNIDRMIFFRNGMQSAMGTPLDFTVLRKAEQDYLERRHEPLWTVEIHNRRTLPVYGVADAFVDSDELLSRDNPFSGNELMATLELGYMLRLANNNRGFAKRMMYVSRSGFFTTTELPKNSTQALALYSRATSDSWFTRQTQRNNPARGIVWQTFPEDESLRETQVVTASIPLDFQRYWLGVLAMDFSVSEMKAFLVNAVKGGQEGEYQLYDTRLNLIASSAPGNVLTLLSPQEQALLSRAFAHENQGGIRLLTRYISWEKQRNFDGVLLRIHTLREGVRGDFGSITIALMLMWLMFTLMLMISWLVIRRMVRNMSVLQTSLEWQAWHDGLTRLLNRGALFDRAIAVTHLSERQKSSVAVIQLDLDYFKRINDQHGHQAGDRVLSLVASTITSHIREGDLAGRVGGEEFCLVLPNTSLKEAAAIAERIRIRLYAREILLRNCVSLRISASFGVSSSGDSSDYSFENLQSIADHRLYLAKQNGRNQVCAEG</sequence>
<dbReference type="NCBIfam" id="TIGR00254">
    <property type="entry name" value="GGDEF"/>
    <property type="match status" value="1"/>
</dbReference>
<evidence type="ECO:0000256" key="5">
    <source>
        <dbReference type="ARBA" id="ARBA00011738"/>
    </source>
</evidence>
<organism evidence="23 24">
    <name type="scientific">Klebsiella spallanzanii</name>
    <dbReference type="NCBI Taxonomy" id="2587528"/>
    <lineage>
        <taxon>Bacteria</taxon>
        <taxon>Pseudomonadati</taxon>
        <taxon>Pseudomonadota</taxon>
        <taxon>Gammaproteobacteria</taxon>
        <taxon>Enterobacterales</taxon>
        <taxon>Enterobacteriaceae</taxon>
        <taxon>Klebsiella/Raoultella group</taxon>
        <taxon>Klebsiella</taxon>
    </lineage>
</organism>
<keyword evidence="10 21" id="KW-0812">Transmembrane</keyword>
<evidence type="ECO:0000256" key="21">
    <source>
        <dbReference type="SAM" id="Phobius"/>
    </source>
</evidence>
<dbReference type="Proteomes" id="UP000318370">
    <property type="component" value="Unassembled WGS sequence"/>
</dbReference>
<keyword evidence="15 21" id="KW-1133">Transmembrane helix</keyword>
<keyword evidence="16" id="KW-0342">GTP-binding</keyword>
<dbReference type="EMBL" id="CABGHF010000024">
    <property type="protein sequence ID" value="VUS89867.1"/>
    <property type="molecule type" value="Genomic_DNA"/>
</dbReference>
<evidence type="ECO:0000256" key="19">
    <source>
        <dbReference type="ARBA" id="ARBA00034247"/>
    </source>
</evidence>
<dbReference type="UniPathway" id="UPA00694"/>
<dbReference type="UniPathway" id="UPA00599"/>
<dbReference type="GO" id="GO:0005525">
    <property type="term" value="F:GTP binding"/>
    <property type="evidence" value="ECO:0007669"/>
    <property type="project" value="UniProtKB-KW"/>
</dbReference>
<evidence type="ECO:0000256" key="1">
    <source>
        <dbReference type="ARBA" id="ARBA00001946"/>
    </source>
</evidence>
<feature type="transmembrane region" description="Helical" evidence="21">
    <location>
        <begin position="348"/>
        <end position="373"/>
    </location>
</feature>
<dbReference type="Gene3D" id="3.30.70.270">
    <property type="match status" value="1"/>
</dbReference>
<evidence type="ECO:0000256" key="13">
    <source>
        <dbReference type="ARBA" id="ARBA00022842"/>
    </source>
</evidence>
<evidence type="ECO:0000259" key="22">
    <source>
        <dbReference type="PROSITE" id="PS50887"/>
    </source>
</evidence>
<evidence type="ECO:0000256" key="18">
    <source>
        <dbReference type="ARBA" id="ARBA00031311"/>
    </source>
</evidence>
<dbReference type="InterPro" id="IPR050469">
    <property type="entry name" value="Diguanylate_Cyclase"/>
</dbReference>
<reference evidence="23 24" key="1">
    <citation type="submission" date="2019-07" db="EMBL/GenBank/DDBJ databases">
        <authorList>
            <person name="Brisse S."/>
            <person name="Rodrigues C."/>
            <person name="Thorpe H."/>
        </authorList>
    </citation>
    <scope>NUCLEOTIDE SEQUENCE [LARGE SCALE GENOMIC DNA]</scope>
    <source>
        <strain evidence="23">SB6408</strain>
    </source>
</reference>
<dbReference type="GO" id="GO:0030244">
    <property type="term" value="P:cellulose biosynthetic process"/>
    <property type="evidence" value="ECO:0007669"/>
    <property type="project" value="UniProtKB-KW"/>
</dbReference>
<evidence type="ECO:0000256" key="14">
    <source>
        <dbReference type="ARBA" id="ARBA00022916"/>
    </source>
</evidence>
<dbReference type="InterPro" id="IPR043128">
    <property type="entry name" value="Rev_trsase/Diguanyl_cyclase"/>
</dbReference>
<dbReference type="Pfam" id="PF17151">
    <property type="entry name" value="CHASE7"/>
    <property type="match status" value="1"/>
</dbReference>
<keyword evidence="9" id="KW-0808">Transferase</keyword>
<keyword evidence="17 21" id="KW-0472">Membrane</keyword>
<dbReference type="SMART" id="SM00267">
    <property type="entry name" value="GGDEF"/>
    <property type="match status" value="1"/>
</dbReference>
<dbReference type="EC" id="2.7.7.65" evidence="6"/>
<gene>
    <name evidence="23" type="primary">yedQ_2</name>
    <name evidence="23" type="ORF">SB6408_05635</name>
</gene>
<protein>
    <recommendedName>
        <fullName evidence="6">diguanylate cyclase</fullName>
        <ecNumber evidence="6">2.7.7.65</ecNumber>
    </recommendedName>
    <alternativeName>
        <fullName evidence="18">Cellulose synthesis regulatory protein</fullName>
    </alternativeName>
</protein>
<evidence type="ECO:0000256" key="12">
    <source>
        <dbReference type="ARBA" id="ARBA00022741"/>
    </source>
</evidence>
<dbReference type="GO" id="GO:0046872">
    <property type="term" value="F:metal ion binding"/>
    <property type="evidence" value="ECO:0007669"/>
    <property type="project" value="UniProtKB-KW"/>
</dbReference>
<comment type="pathway">
    <text evidence="3">Purine metabolism; 3',5'-cyclic di-GMP biosynthesis.</text>
</comment>
<keyword evidence="8" id="KW-0997">Cell inner membrane</keyword>
<comment type="function">
    <text evidence="20">Catalyzes the synthesis of cyclic-di-GMP (c-di-GMP) via the condensation of 2 GTP molecules. Cyclic-di-GMP is a second messenger which controls cell surface-associated traits in bacteria. Involved in the regulation of cellulose production.</text>
</comment>
<dbReference type="NCBIfam" id="NF011955">
    <property type="entry name" value="PRK15426.1"/>
    <property type="match status" value="1"/>
</dbReference>
<dbReference type="InterPro" id="IPR033416">
    <property type="entry name" value="CHASE7"/>
</dbReference>
<comment type="subunit">
    <text evidence="5">Homodimer.</text>
</comment>
<proteinExistence type="predicted"/>
<comment type="cofactor">
    <cofactor evidence="1">
        <name>Mg(2+)</name>
        <dbReference type="ChEBI" id="CHEBI:18420"/>
    </cofactor>
</comment>
<evidence type="ECO:0000256" key="3">
    <source>
        <dbReference type="ARBA" id="ARBA00004665"/>
    </source>
</evidence>
<evidence type="ECO:0000313" key="23">
    <source>
        <dbReference type="EMBL" id="VUS89867.1"/>
    </source>
</evidence>
<dbReference type="RefSeq" id="WP_142463513.1">
    <property type="nucleotide sequence ID" value="NZ_CABGHF010000024.1"/>
</dbReference>
<dbReference type="GO" id="GO:0005886">
    <property type="term" value="C:plasma membrane"/>
    <property type="evidence" value="ECO:0007669"/>
    <property type="project" value="UniProtKB-SubCell"/>
</dbReference>
<dbReference type="Pfam" id="PF00990">
    <property type="entry name" value="GGDEF"/>
    <property type="match status" value="1"/>
</dbReference>
<evidence type="ECO:0000256" key="7">
    <source>
        <dbReference type="ARBA" id="ARBA00022475"/>
    </source>
</evidence>
<feature type="transmembrane region" description="Helical" evidence="21">
    <location>
        <begin position="12"/>
        <end position="36"/>
    </location>
</feature>
<keyword evidence="11" id="KW-0479">Metal-binding</keyword>
<dbReference type="GO" id="GO:0052621">
    <property type="term" value="F:diguanylate cyclase activity"/>
    <property type="evidence" value="ECO:0007669"/>
    <property type="project" value="UniProtKB-EC"/>
</dbReference>
<evidence type="ECO:0000256" key="16">
    <source>
        <dbReference type="ARBA" id="ARBA00023134"/>
    </source>
</evidence>
<keyword evidence="14" id="KW-0135">Cellulose biosynthesis</keyword>
<dbReference type="FunFam" id="3.30.70.270:FF:000001">
    <property type="entry name" value="Diguanylate cyclase domain protein"/>
    <property type="match status" value="1"/>
</dbReference>
<dbReference type="CDD" id="cd01949">
    <property type="entry name" value="GGDEF"/>
    <property type="match status" value="1"/>
</dbReference>
<dbReference type="PANTHER" id="PTHR45138">
    <property type="entry name" value="REGULATORY COMPONENTS OF SENSORY TRANSDUCTION SYSTEM"/>
    <property type="match status" value="1"/>
</dbReference>
<evidence type="ECO:0000256" key="17">
    <source>
        <dbReference type="ARBA" id="ARBA00023136"/>
    </source>
</evidence>
<evidence type="ECO:0000256" key="8">
    <source>
        <dbReference type="ARBA" id="ARBA00022519"/>
    </source>
</evidence>
<dbReference type="PANTHER" id="PTHR45138:SF16">
    <property type="entry name" value="DIGUANYLATE CYCLASE DGCQ-RELATED"/>
    <property type="match status" value="1"/>
</dbReference>
<name>A0A564M7Z1_9ENTR</name>
<evidence type="ECO:0000313" key="24">
    <source>
        <dbReference type="Proteomes" id="UP000318370"/>
    </source>
</evidence>
<dbReference type="AlphaFoldDB" id="A0A564M7Z1"/>
<evidence type="ECO:0000256" key="2">
    <source>
        <dbReference type="ARBA" id="ARBA00004429"/>
    </source>
</evidence>
<comment type="pathway">
    <text evidence="4">Glycan metabolism; bacterial cellulose biosynthesis.</text>
</comment>